<keyword evidence="3" id="KW-1185">Reference proteome</keyword>
<gene>
    <name evidence="2" type="ORF">I6J59_11635</name>
</gene>
<protein>
    <recommendedName>
        <fullName evidence="4">DUF2178 domain-containing protein</fullName>
    </recommendedName>
</protein>
<dbReference type="EMBL" id="CP069450">
    <property type="protein sequence ID" value="QRO48605.1"/>
    <property type="molecule type" value="Genomic_DNA"/>
</dbReference>
<proteinExistence type="predicted"/>
<evidence type="ECO:0000256" key="1">
    <source>
        <dbReference type="SAM" id="Phobius"/>
    </source>
</evidence>
<dbReference type="RefSeq" id="WP_027200232.1">
    <property type="nucleotide sequence ID" value="NZ_CAJKXH010000021.1"/>
</dbReference>
<feature type="transmembrane region" description="Helical" evidence="1">
    <location>
        <begin position="44"/>
        <end position="62"/>
    </location>
</feature>
<evidence type="ECO:0000313" key="2">
    <source>
        <dbReference type="EMBL" id="QRO48605.1"/>
    </source>
</evidence>
<accession>A0ABX7H0U3</accession>
<evidence type="ECO:0000313" key="3">
    <source>
        <dbReference type="Proteomes" id="UP000654720"/>
    </source>
</evidence>
<sequence length="144" mass="16747">MENSRIEEVEIERFNSLRLRAISFAVWFLGLILIQLPLNNLVLATIGIISALFCLSFIYATFKTTNVFKKIKKDSTLNQALMNEMYLSFDYKAVCTGFYSTMFFVMLLFIVSNFMEIPGKIICMSVIYIQVVSTDLRRLFLYKQ</sequence>
<evidence type="ECO:0008006" key="4">
    <source>
        <dbReference type="Google" id="ProtNLM"/>
    </source>
</evidence>
<keyword evidence="1" id="KW-1133">Transmembrane helix</keyword>
<keyword evidence="1" id="KW-0812">Transmembrane</keyword>
<name>A0ABX7H0U3_9BACT</name>
<organism evidence="2 3">
    <name type="scientific">Butyricimonas virosa</name>
    <dbReference type="NCBI Taxonomy" id="544645"/>
    <lineage>
        <taxon>Bacteria</taxon>
        <taxon>Pseudomonadati</taxon>
        <taxon>Bacteroidota</taxon>
        <taxon>Bacteroidia</taxon>
        <taxon>Bacteroidales</taxon>
        <taxon>Odoribacteraceae</taxon>
        <taxon>Butyricimonas</taxon>
    </lineage>
</organism>
<dbReference type="Proteomes" id="UP000654720">
    <property type="component" value="Chromosome"/>
</dbReference>
<feature type="transmembrane region" description="Helical" evidence="1">
    <location>
        <begin position="91"/>
        <end position="111"/>
    </location>
</feature>
<dbReference type="GeneID" id="93098800"/>
<keyword evidence="1" id="KW-0472">Membrane</keyword>
<feature type="transmembrane region" description="Helical" evidence="1">
    <location>
        <begin position="21"/>
        <end position="38"/>
    </location>
</feature>
<reference evidence="2 3" key="1">
    <citation type="submission" date="2021-02" db="EMBL/GenBank/DDBJ databases">
        <title>FDA dAtabase for Regulatory Grade micrObial Sequences (FDA-ARGOS): Supporting development and validation of Infectious Disease Dx tests.</title>
        <authorList>
            <person name="Carlson P."/>
            <person name="Fischbach M."/>
            <person name="Hastie J."/>
            <person name="Bilen M."/>
            <person name="Cheng A."/>
            <person name="Tallon L."/>
            <person name="Sadzewicz L."/>
            <person name="Zhao X."/>
            <person name="Boylan J."/>
            <person name="Ott S."/>
            <person name="Bowen H."/>
            <person name="Vavikolanu K."/>
            <person name="Mehta A."/>
            <person name="Aluvathingal J."/>
            <person name="Nadendla S."/>
            <person name="Yan Y."/>
            <person name="Sichtig H."/>
        </authorList>
    </citation>
    <scope>NUCLEOTIDE SEQUENCE [LARGE SCALE GENOMIC DNA]</scope>
    <source>
        <strain evidence="2 3">FDAARGOS_1229</strain>
    </source>
</reference>